<dbReference type="InterPro" id="IPR058240">
    <property type="entry name" value="rSAM_sf"/>
</dbReference>
<dbReference type="Gene3D" id="3.40.50.280">
    <property type="entry name" value="Cobalamin-binding domain"/>
    <property type="match status" value="1"/>
</dbReference>
<dbReference type="CDD" id="cd01335">
    <property type="entry name" value="Radical_SAM"/>
    <property type="match status" value="1"/>
</dbReference>
<gene>
    <name evidence="7" type="ORF">A2654_02965</name>
</gene>
<evidence type="ECO:0000256" key="5">
    <source>
        <dbReference type="ARBA" id="ARBA00023014"/>
    </source>
</evidence>
<dbReference type="InterPro" id="IPR051198">
    <property type="entry name" value="BchE-like"/>
</dbReference>
<comment type="caution">
    <text evidence="7">The sequence shown here is derived from an EMBL/GenBank/DDBJ whole genome shotgun (WGS) entry which is preliminary data.</text>
</comment>
<dbReference type="Pfam" id="PF02310">
    <property type="entry name" value="B12-binding"/>
    <property type="match status" value="1"/>
</dbReference>
<dbReference type="InterPro" id="IPR025274">
    <property type="entry name" value="DUF4070"/>
</dbReference>
<dbReference type="InterPro" id="IPR023404">
    <property type="entry name" value="rSAM_horseshoe"/>
</dbReference>
<dbReference type="InterPro" id="IPR006638">
    <property type="entry name" value="Elp3/MiaA/NifB-like_rSAM"/>
</dbReference>
<keyword evidence="2" id="KW-0949">S-adenosyl-L-methionine</keyword>
<reference evidence="7 8" key="1">
    <citation type="journal article" date="2016" name="Nat. Commun.">
        <title>Thousands of microbial genomes shed light on interconnected biogeochemical processes in an aquifer system.</title>
        <authorList>
            <person name="Anantharaman K."/>
            <person name="Brown C.T."/>
            <person name="Hug L.A."/>
            <person name="Sharon I."/>
            <person name="Castelle C.J."/>
            <person name="Probst A.J."/>
            <person name="Thomas B.C."/>
            <person name="Singh A."/>
            <person name="Wilkins M.J."/>
            <person name="Karaoz U."/>
            <person name="Brodie E.L."/>
            <person name="Williams K.H."/>
            <person name="Hubbard S.S."/>
            <person name="Banfield J.F."/>
        </authorList>
    </citation>
    <scope>NUCLEOTIDE SEQUENCE [LARGE SCALE GENOMIC DNA]</scope>
</reference>
<comment type="cofactor">
    <cofactor evidence="1">
        <name>[4Fe-4S] cluster</name>
        <dbReference type="ChEBI" id="CHEBI:49883"/>
    </cofactor>
</comment>
<accession>A0A1G2E2V9</accession>
<dbReference type="SUPFAM" id="SSF102114">
    <property type="entry name" value="Radical SAM enzymes"/>
    <property type="match status" value="1"/>
</dbReference>
<evidence type="ECO:0000313" key="7">
    <source>
        <dbReference type="EMBL" id="OGZ20177.1"/>
    </source>
</evidence>
<dbReference type="PANTHER" id="PTHR43409">
    <property type="entry name" value="ANAEROBIC MAGNESIUM-PROTOPORPHYRIN IX MONOMETHYL ESTER CYCLASE-RELATED"/>
    <property type="match status" value="1"/>
</dbReference>
<dbReference type="SFLD" id="SFLDG01082">
    <property type="entry name" value="B12-binding_domain_containing"/>
    <property type="match status" value="1"/>
</dbReference>
<evidence type="ECO:0000259" key="6">
    <source>
        <dbReference type="PROSITE" id="PS51918"/>
    </source>
</evidence>
<dbReference type="Gene3D" id="3.80.30.20">
    <property type="entry name" value="tm_1862 like domain"/>
    <property type="match status" value="1"/>
</dbReference>
<dbReference type="InterPro" id="IPR007197">
    <property type="entry name" value="rSAM"/>
</dbReference>
<feature type="domain" description="Radical SAM core" evidence="6">
    <location>
        <begin position="162"/>
        <end position="392"/>
    </location>
</feature>
<evidence type="ECO:0000256" key="1">
    <source>
        <dbReference type="ARBA" id="ARBA00001966"/>
    </source>
</evidence>
<dbReference type="PANTHER" id="PTHR43409:SF3">
    <property type="entry name" value="HYPOTHETICAL METHYLTRANSFERASE"/>
    <property type="match status" value="1"/>
</dbReference>
<dbReference type="SFLD" id="SFLDS00029">
    <property type="entry name" value="Radical_SAM"/>
    <property type="match status" value="1"/>
</dbReference>
<sequence>MKILLLWPKFPATFWSFKSALPFIAKKAAFPPLGLLTVASLLPQKWEKKLIDLNVEKLQDKDILWADLVFISAMAIQKDSVLELIGTIKKFGKKIAAGGPLFTTDYEDFSKNIDYFVLDEGEVTLPLFLADLKRRALKKIYRSNIKPDIKTTPRPAWELIKFKHYASMCVQYSRGCPFNCEFCDIVFLNGRIPRTKDKEQILAELDALYERGWREGVFFVDDNFIGNKMTLKKEILPAITRWQEERRYPFSFNTQVSINLSDDEELMDLMTKAGFNSVFVGIETVENESLKECQKSQNLDRDLLIAVRRIQKYGFQVQAGFILGFDNDTSSIFNRMADFIQKSKITMAMVGLLQAMPKTRLWQRLKEEKRLLGRASGNTDGTLNFIPKMNHQFLVSEYKKLVKHIYAPKQYSQRLISFLKEYQPKRLKRYQVNFNDFSALLKSFWILGIREKERFYFWKVFFWCLFKRPKTLPTAVRLAIFGFHFRKVSENNKLNQ</sequence>
<name>A0A1G2E2V9_9BACT</name>
<dbReference type="GO" id="GO:0003824">
    <property type="term" value="F:catalytic activity"/>
    <property type="evidence" value="ECO:0007669"/>
    <property type="project" value="InterPro"/>
</dbReference>
<dbReference type="SFLD" id="SFLDF00303">
    <property type="entry name" value="hopanoid_C2-methyltransferase"/>
    <property type="match status" value="1"/>
</dbReference>
<dbReference type="AlphaFoldDB" id="A0A1G2E2V9"/>
<dbReference type="Proteomes" id="UP000178721">
    <property type="component" value="Unassembled WGS sequence"/>
</dbReference>
<organism evidence="7 8">
    <name type="scientific">Candidatus Nealsonbacteria bacterium RIFCSPHIGHO2_01_FULL_43_31</name>
    <dbReference type="NCBI Taxonomy" id="1801665"/>
    <lineage>
        <taxon>Bacteria</taxon>
        <taxon>Candidatus Nealsoniibacteriota</taxon>
    </lineage>
</organism>
<proteinExistence type="predicted"/>
<dbReference type="EMBL" id="MHMA01000023">
    <property type="protein sequence ID" value="OGZ20177.1"/>
    <property type="molecule type" value="Genomic_DNA"/>
</dbReference>
<dbReference type="InterPro" id="IPR034466">
    <property type="entry name" value="Methyltransferase_Class_B"/>
</dbReference>
<evidence type="ECO:0000313" key="8">
    <source>
        <dbReference type="Proteomes" id="UP000178721"/>
    </source>
</evidence>
<evidence type="ECO:0000256" key="4">
    <source>
        <dbReference type="ARBA" id="ARBA00023004"/>
    </source>
</evidence>
<dbReference type="SMART" id="SM00729">
    <property type="entry name" value="Elp3"/>
    <property type="match status" value="1"/>
</dbReference>
<dbReference type="GO" id="GO:0051539">
    <property type="term" value="F:4 iron, 4 sulfur cluster binding"/>
    <property type="evidence" value="ECO:0007669"/>
    <property type="project" value="UniProtKB-KW"/>
</dbReference>
<dbReference type="InterPro" id="IPR006158">
    <property type="entry name" value="Cobalamin-bd"/>
</dbReference>
<dbReference type="Pfam" id="PF13282">
    <property type="entry name" value="DUF4070"/>
    <property type="match status" value="1"/>
</dbReference>
<keyword evidence="5" id="KW-0411">Iron-sulfur</keyword>
<protein>
    <submittedName>
        <fullName evidence="7">B12-binding domain-containing radical SAM protein</fullName>
    </submittedName>
</protein>
<dbReference type="Pfam" id="PF04055">
    <property type="entry name" value="Radical_SAM"/>
    <property type="match status" value="1"/>
</dbReference>
<dbReference type="GO" id="GO:0031419">
    <property type="term" value="F:cobalamin binding"/>
    <property type="evidence" value="ECO:0007669"/>
    <property type="project" value="InterPro"/>
</dbReference>
<dbReference type="CDD" id="cd02068">
    <property type="entry name" value="radical_SAM_B12_BD"/>
    <property type="match status" value="1"/>
</dbReference>
<evidence type="ECO:0000256" key="2">
    <source>
        <dbReference type="ARBA" id="ARBA00022691"/>
    </source>
</evidence>
<keyword evidence="3" id="KW-0479">Metal-binding</keyword>
<dbReference type="InterPro" id="IPR034530">
    <property type="entry name" value="HpnP-like"/>
</dbReference>
<keyword evidence="4" id="KW-0408">Iron</keyword>
<dbReference type="GO" id="GO:0046872">
    <property type="term" value="F:metal ion binding"/>
    <property type="evidence" value="ECO:0007669"/>
    <property type="project" value="UniProtKB-KW"/>
</dbReference>
<dbReference type="PROSITE" id="PS51918">
    <property type="entry name" value="RADICAL_SAM"/>
    <property type="match status" value="1"/>
</dbReference>
<dbReference type="SFLD" id="SFLDG01123">
    <property type="entry name" value="methyltransferase_(Class_B)"/>
    <property type="match status" value="1"/>
</dbReference>
<dbReference type="GO" id="GO:0005829">
    <property type="term" value="C:cytosol"/>
    <property type="evidence" value="ECO:0007669"/>
    <property type="project" value="TreeGrafter"/>
</dbReference>
<evidence type="ECO:0000256" key="3">
    <source>
        <dbReference type="ARBA" id="ARBA00022723"/>
    </source>
</evidence>